<name>A0A813VBK2_ADIRI</name>
<keyword evidence="3" id="KW-1185">Reference proteome</keyword>
<evidence type="ECO:0000256" key="1">
    <source>
        <dbReference type="SAM" id="MobiDB-lite"/>
    </source>
</evidence>
<dbReference type="EMBL" id="CAJNOR010000205">
    <property type="protein sequence ID" value="CAF0839424.1"/>
    <property type="molecule type" value="Genomic_DNA"/>
</dbReference>
<gene>
    <name evidence="2" type="ORF">XAT740_LOCUS4888</name>
</gene>
<sequence>MSTIPKSDNNTAEPSPNSMSAEEDMKMFQAARRTGRRNALGDFSDQLSQVSVTNSTSDVDNIAPRLKSMSIQH</sequence>
<organism evidence="2 3">
    <name type="scientific">Adineta ricciae</name>
    <name type="common">Rotifer</name>
    <dbReference type="NCBI Taxonomy" id="249248"/>
    <lineage>
        <taxon>Eukaryota</taxon>
        <taxon>Metazoa</taxon>
        <taxon>Spiralia</taxon>
        <taxon>Gnathifera</taxon>
        <taxon>Rotifera</taxon>
        <taxon>Eurotatoria</taxon>
        <taxon>Bdelloidea</taxon>
        <taxon>Adinetida</taxon>
        <taxon>Adinetidae</taxon>
        <taxon>Adineta</taxon>
    </lineage>
</organism>
<reference evidence="2" key="1">
    <citation type="submission" date="2021-02" db="EMBL/GenBank/DDBJ databases">
        <authorList>
            <person name="Nowell W R."/>
        </authorList>
    </citation>
    <scope>NUCLEOTIDE SEQUENCE</scope>
</reference>
<dbReference type="Proteomes" id="UP000663828">
    <property type="component" value="Unassembled WGS sequence"/>
</dbReference>
<feature type="compositionally biased region" description="Polar residues" evidence="1">
    <location>
        <begin position="1"/>
        <end position="20"/>
    </location>
</feature>
<evidence type="ECO:0000313" key="2">
    <source>
        <dbReference type="EMBL" id="CAF0839424.1"/>
    </source>
</evidence>
<evidence type="ECO:0000313" key="3">
    <source>
        <dbReference type="Proteomes" id="UP000663828"/>
    </source>
</evidence>
<feature type="region of interest" description="Disordered" evidence="1">
    <location>
        <begin position="1"/>
        <end position="26"/>
    </location>
</feature>
<dbReference type="AlphaFoldDB" id="A0A813VBK2"/>
<protein>
    <submittedName>
        <fullName evidence="2">Uncharacterized protein</fullName>
    </submittedName>
</protein>
<comment type="caution">
    <text evidence="2">The sequence shown here is derived from an EMBL/GenBank/DDBJ whole genome shotgun (WGS) entry which is preliminary data.</text>
</comment>
<accession>A0A813VBK2</accession>
<proteinExistence type="predicted"/>